<reference evidence="2 3" key="1">
    <citation type="submission" date="2020-02" db="EMBL/GenBank/DDBJ databases">
        <authorList>
            <person name="Babadi Z.K."/>
            <person name="Risdian C."/>
            <person name="Ebrahimipour G.H."/>
            <person name="Wink J."/>
        </authorList>
    </citation>
    <scope>NUCLEOTIDE SEQUENCE [LARGE SCALE GENOMIC DNA]</scope>
    <source>
        <strain evidence="2 3">ZKHCc1 1396</strain>
    </source>
</reference>
<evidence type="ECO:0000313" key="3">
    <source>
        <dbReference type="Proteomes" id="UP001516472"/>
    </source>
</evidence>
<keyword evidence="1" id="KW-0812">Transmembrane</keyword>
<feature type="transmembrane region" description="Helical" evidence="1">
    <location>
        <begin position="142"/>
        <end position="161"/>
    </location>
</feature>
<protein>
    <submittedName>
        <fullName evidence="2">DUF1109 domain-containing protein</fullName>
    </submittedName>
</protein>
<feature type="transmembrane region" description="Helical" evidence="1">
    <location>
        <begin position="83"/>
        <end position="102"/>
    </location>
</feature>
<keyword evidence="3" id="KW-1185">Reference proteome</keyword>
<proteinExistence type="predicted"/>
<dbReference type="EMBL" id="JAAIYO010000009">
    <property type="protein sequence ID" value="MBE4751836.1"/>
    <property type="molecule type" value="Genomic_DNA"/>
</dbReference>
<feature type="transmembrane region" description="Helical" evidence="1">
    <location>
        <begin position="173"/>
        <end position="197"/>
    </location>
</feature>
<keyword evidence="1" id="KW-1133">Transmembrane helix</keyword>
<sequence>MTPECERVMDHLEGPLPPELASHVAGCEDCRALLGGFQALAPPPAVRAPPALPFNEVKLEETRRRSLTELAAAPRPTPWWRDVLVLLATYLGVGAVGLAVVGRNGLLLNSAPSLEVAGVALLIVTAVGGGAMLGLAPARRSWPLGWVALGAGVVALAQLLGRSGAQVRPLITGALGCMGTEVALSVVPLALALVLLCRSAYQPVRALAAGLSSAGVGLLVLHVHCPDGTADHLMLSHLLPWVALAGVAVFIRSRLPSRTYAP</sequence>
<dbReference type="RefSeq" id="WP_193429030.1">
    <property type="nucleotide sequence ID" value="NZ_JAAIYO010000009.1"/>
</dbReference>
<feature type="transmembrane region" description="Helical" evidence="1">
    <location>
        <begin position="233"/>
        <end position="251"/>
    </location>
</feature>
<evidence type="ECO:0000256" key="1">
    <source>
        <dbReference type="SAM" id="Phobius"/>
    </source>
</evidence>
<evidence type="ECO:0000313" key="2">
    <source>
        <dbReference type="EMBL" id="MBE4751836.1"/>
    </source>
</evidence>
<name>A0ABR9PV99_9BACT</name>
<feature type="transmembrane region" description="Helical" evidence="1">
    <location>
        <begin position="204"/>
        <end position="221"/>
    </location>
</feature>
<comment type="caution">
    <text evidence="2">The sequence shown here is derived from an EMBL/GenBank/DDBJ whole genome shotgun (WGS) entry which is preliminary data.</text>
</comment>
<organism evidence="2 3">
    <name type="scientific">Corallococcus soli</name>
    <dbReference type="NCBI Taxonomy" id="2710757"/>
    <lineage>
        <taxon>Bacteria</taxon>
        <taxon>Pseudomonadati</taxon>
        <taxon>Myxococcota</taxon>
        <taxon>Myxococcia</taxon>
        <taxon>Myxococcales</taxon>
        <taxon>Cystobacterineae</taxon>
        <taxon>Myxococcaceae</taxon>
        <taxon>Corallococcus</taxon>
    </lineage>
</organism>
<gene>
    <name evidence="2" type="ORF">G4177_27075</name>
</gene>
<dbReference type="Proteomes" id="UP001516472">
    <property type="component" value="Unassembled WGS sequence"/>
</dbReference>
<feature type="transmembrane region" description="Helical" evidence="1">
    <location>
        <begin position="114"/>
        <end position="135"/>
    </location>
</feature>
<accession>A0ABR9PV99</accession>
<keyword evidence="1" id="KW-0472">Membrane</keyword>